<dbReference type="PROSITE" id="PS50110">
    <property type="entry name" value="RESPONSE_REGULATORY"/>
    <property type="match status" value="1"/>
</dbReference>
<evidence type="ECO:0000313" key="4">
    <source>
        <dbReference type="EMBL" id="KRT15776.1"/>
    </source>
</evidence>
<keyword evidence="5" id="KW-1185">Reference proteome</keyword>
<dbReference type="GO" id="GO:0000156">
    <property type="term" value="F:phosphorelay response regulator activity"/>
    <property type="evidence" value="ECO:0007669"/>
    <property type="project" value="TreeGrafter"/>
</dbReference>
<dbReference type="SMART" id="SM00448">
    <property type="entry name" value="REC"/>
    <property type="match status" value="1"/>
</dbReference>
<dbReference type="PANTHER" id="PTHR45526">
    <property type="entry name" value="TRANSCRIPTIONAL REGULATORY PROTEIN DPIA"/>
    <property type="match status" value="1"/>
</dbReference>
<evidence type="ECO:0000256" key="1">
    <source>
        <dbReference type="PROSITE-ProRule" id="PRU00169"/>
    </source>
</evidence>
<protein>
    <submittedName>
        <fullName evidence="4">Two-component system response regulator</fullName>
    </submittedName>
</protein>
<dbReference type="Pfam" id="PF00072">
    <property type="entry name" value="Response_reg"/>
    <property type="match status" value="1"/>
</dbReference>
<evidence type="ECO:0000313" key="5">
    <source>
        <dbReference type="Proteomes" id="UP000051950"/>
    </source>
</evidence>
<dbReference type="Pfam" id="PF04397">
    <property type="entry name" value="LytTR"/>
    <property type="match status" value="1"/>
</dbReference>
<dbReference type="Gene3D" id="3.40.50.2300">
    <property type="match status" value="1"/>
</dbReference>
<dbReference type="PROSITE" id="PS50930">
    <property type="entry name" value="HTH_LYTTR"/>
    <property type="match status" value="1"/>
</dbReference>
<dbReference type="GO" id="GO:0003677">
    <property type="term" value="F:DNA binding"/>
    <property type="evidence" value="ECO:0007669"/>
    <property type="project" value="InterPro"/>
</dbReference>
<dbReference type="OrthoDB" id="9787344at2"/>
<dbReference type="Gene3D" id="2.40.50.1020">
    <property type="entry name" value="LytTr DNA-binding domain"/>
    <property type="match status" value="1"/>
</dbReference>
<feature type="domain" description="HTH LytTR-type" evidence="3">
    <location>
        <begin position="136"/>
        <end position="203"/>
    </location>
</feature>
<name>A0A0T5VPK8_9SPHI</name>
<dbReference type="SUPFAM" id="SSF52172">
    <property type="entry name" value="CheY-like"/>
    <property type="match status" value="1"/>
</dbReference>
<evidence type="ECO:0000259" key="3">
    <source>
        <dbReference type="PROSITE" id="PS50930"/>
    </source>
</evidence>
<proteinExistence type="predicted"/>
<sequence>MKVKCLLVDDEPLAIQLIQNHIDQLDTFEVVGTCSNAIKALEMLRTVPVDLLFLDIKMPQITGIDFLKTLKNPPAVIITTAYREYAIEGYDLDLIDYLLKPITFDRFFKAVDRYLRLRSPIVKAATLSPLTAQQFIYIKAGGKFHNLNKEEVLYVESLKDYIVIHCIDKKITAKYKIGDLETELQDKAFLRIHRSFIVNLKKITAFTAYDIEIGTKELPIGASYKEYVFKKLQHVALK</sequence>
<dbReference type="EMBL" id="LMZQ01000007">
    <property type="protein sequence ID" value="KRT15776.1"/>
    <property type="molecule type" value="Genomic_DNA"/>
</dbReference>
<dbReference type="InterPro" id="IPR011006">
    <property type="entry name" value="CheY-like_superfamily"/>
</dbReference>
<evidence type="ECO:0000259" key="2">
    <source>
        <dbReference type="PROSITE" id="PS50110"/>
    </source>
</evidence>
<feature type="domain" description="Response regulatory" evidence="2">
    <location>
        <begin position="4"/>
        <end position="115"/>
    </location>
</feature>
<comment type="caution">
    <text evidence="4">The sequence shown here is derived from an EMBL/GenBank/DDBJ whole genome shotgun (WGS) entry which is preliminary data.</text>
</comment>
<dbReference type="STRING" id="687842.ASU31_12375"/>
<dbReference type="RefSeq" id="WP_057932608.1">
    <property type="nucleotide sequence ID" value="NZ_LMZQ01000007.1"/>
</dbReference>
<organism evidence="4 5">
    <name type="scientific">Pedobacter ginsenosidimutans</name>
    <dbReference type="NCBI Taxonomy" id="687842"/>
    <lineage>
        <taxon>Bacteria</taxon>
        <taxon>Pseudomonadati</taxon>
        <taxon>Bacteroidota</taxon>
        <taxon>Sphingobacteriia</taxon>
        <taxon>Sphingobacteriales</taxon>
        <taxon>Sphingobacteriaceae</taxon>
        <taxon>Pedobacter</taxon>
    </lineage>
</organism>
<gene>
    <name evidence="4" type="ORF">ASU31_12375</name>
</gene>
<feature type="modified residue" description="4-aspartylphosphate" evidence="1">
    <location>
        <position position="55"/>
    </location>
</feature>
<dbReference type="InterPro" id="IPR001789">
    <property type="entry name" value="Sig_transdc_resp-reg_receiver"/>
</dbReference>
<dbReference type="PANTHER" id="PTHR45526:SF1">
    <property type="entry name" value="TRANSCRIPTIONAL REGULATORY PROTEIN DCUR-RELATED"/>
    <property type="match status" value="1"/>
</dbReference>
<dbReference type="InterPro" id="IPR007492">
    <property type="entry name" value="LytTR_DNA-bd_dom"/>
</dbReference>
<accession>A0A0T5VPK8</accession>
<reference evidence="4 5" key="1">
    <citation type="submission" date="2015-11" db="EMBL/GenBank/DDBJ databases">
        <title>Sequence of Pedobacter ginsenosidimutans.</title>
        <authorList>
            <person name="Carson E."/>
            <person name="Keyser V."/>
            <person name="Newman J."/>
            <person name="Miller J."/>
        </authorList>
    </citation>
    <scope>NUCLEOTIDE SEQUENCE [LARGE SCALE GENOMIC DNA]</scope>
    <source>
        <strain evidence="4 5">KACC 14530</strain>
    </source>
</reference>
<dbReference type="Proteomes" id="UP000051950">
    <property type="component" value="Unassembled WGS sequence"/>
</dbReference>
<keyword evidence="1" id="KW-0597">Phosphoprotein</keyword>
<dbReference type="SMART" id="SM00850">
    <property type="entry name" value="LytTR"/>
    <property type="match status" value="1"/>
</dbReference>
<dbReference type="AlphaFoldDB" id="A0A0T5VPK8"/>
<dbReference type="InterPro" id="IPR051271">
    <property type="entry name" value="2C-system_Tx_regulators"/>
</dbReference>